<dbReference type="AlphaFoldDB" id="A0A1H2TDX0"/>
<organism evidence="20 21">
    <name type="scientific">Alicyclobacillus hesperidum</name>
    <dbReference type="NCBI Taxonomy" id="89784"/>
    <lineage>
        <taxon>Bacteria</taxon>
        <taxon>Bacillati</taxon>
        <taxon>Bacillota</taxon>
        <taxon>Bacilli</taxon>
        <taxon>Bacillales</taxon>
        <taxon>Alicyclobacillaceae</taxon>
        <taxon>Alicyclobacillus</taxon>
    </lineage>
</organism>
<evidence type="ECO:0000256" key="6">
    <source>
        <dbReference type="ARBA" id="ARBA00022634"/>
    </source>
</evidence>
<keyword evidence="9" id="KW-0215">Deoxyribonucleotide synthesis</keyword>
<accession>A0A1H2TDX0</accession>
<dbReference type="Gene3D" id="3.20.70.20">
    <property type="match status" value="2"/>
</dbReference>
<evidence type="ECO:0000256" key="14">
    <source>
        <dbReference type="RuleBase" id="RU364064"/>
    </source>
</evidence>
<dbReference type="NCBIfam" id="TIGR02504">
    <property type="entry name" value="NrdJ_Z"/>
    <property type="match status" value="1"/>
</dbReference>
<comment type="catalytic activity">
    <reaction evidence="13 14">
        <text>a 2'-deoxyribonucleoside 5'-diphosphate + [thioredoxin]-disulfide + H2O = a ribonucleoside 5'-diphosphate + [thioredoxin]-dithiol</text>
        <dbReference type="Rhea" id="RHEA:23252"/>
        <dbReference type="Rhea" id="RHEA-COMP:10698"/>
        <dbReference type="Rhea" id="RHEA-COMP:10700"/>
        <dbReference type="ChEBI" id="CHEBI:15377"/>
        <dbReference type="ChEBI" id="CHEBI:29950"/>
        <dbReference type="ChEBI" id="CHEBI:50058"/>
        <dbReference type="ChEBI" id="CHEBI:57930"/>
        <dbReference type="ChEBI" id="CHEBI:73316"/>
        <dbReference type="EC" id="1.17.4.1"/>
    </reaction>
</comment>
<dbReference type="EC" id="1.17.4.1" evidence="3 14"/>
<evidence type="ECO:0000259" key="17">
    <source>
        <dbReference type="Pfam" id="PF02867"/>
    </source>
</evidence>
<evidence type="ECO:0000259" key="16">
    <source>
        <dbReference type="Pfam" id="PF00317"/>
    </source>
</evidence>
<dbReference type="EMBL" id="BSRA01000007">
    <property type="protein sequence ID" value="GLV13858.1"/>
    <property type="molecule type" value="Genomic_DNA"/>
</dbReference>
<dbReference type="InterPro" id="IPR000788">
    <property type="entry name" value="RNR_lg_C"/>
</dbReference>
<dbReference type="Pfam" id="PF02867">
    <property type="entry name" value="Ribonuc_red_lgC"/>
    <property type="match status" value="2"/>
</dbReference>
<dbReference type="InterPro" id="IPR013509">
    <property type="entry name" value="RNR_lsu_N"/>
</dbReference>
<evidence type="ECO:0000256" key="8">
    <source>
        <dbReference type="ARBA" id="ARBA00023002"/>
    </source>
</evidence>
<dbReference type="InterPro" id="IPR013344">
    <property type="entry name" value="RNR_NrdJ/NrdZ"/>
</dbReference>
<gene>
    <name evidence="19" type="ORF">Heshes_15420</name>
    <name evidence="20" type="ORF">SAMN04489725_105183</name>
</gene>
<evidence type="ECO:0000256" key="15">
    <source>
        <dbReference type="SAM" id="MobiDB-lite"/>
    </source>
</evidence>
<keyword evidence="11 14" id="KW-0170">Cobalt</keyword>
<dbReference type="Pfam" id="PF00317">
    <property type="entry name" value="Ribonuc_red_lgN"/>
    <property type="match status" value="1"/>
</dbReference>
<evidence type="ECO:0000313" key="19">
    <source>
        <dbReference type="EMBL" id="GLV13858.1"/>
    </source>
</evidence>
<keyword evidence="6 14" id="KW-0237">DNA synthesis</keyword>
<dbReference type="PANTHER" id="PTHR43371:SF1">
    <property type="entry name" value="RIBONUCLEOSIDE-DIPHOSPHATE REDUCTASE"/>
    <property type="match status" value="1"/>
</dbReference>
<evidence type="ECO:0000256" key="11">
    <source>
        <dbReference type="ARBA" id="ARBA00023285"/>
    </source>
</evidence>
<evidence type="ECO:0000256" key="9">
    <source>
        <dbReference type="ARBA" id="ARBA00023116"/>
    </source>
</evidence>
<feature type="region of interest" description="Disordered" evidence="15">
    <location>
        <begin position="855"/>
        <end position="877"/>
    </location>
</feature>
<dbReference type="GO" id="GO:0031419">
    <property type="term" value="F:cobalamin binding"/>
    <property type="evidence" value="ECO:0007669"/>
    <property type="project" value="UniProtKB-KW"/>
</dbReference>
<evidence type="ECO:0000256" key="5">
    <source>
        <dbReference type="ARBA" id="ARBA00022628"/>
    </source>
</evidence>
<dbReference type="SUPFAM" id="SSF51998">
    <property type="entry name" value="PFL-like glycyl radical enzymes"/>
    <property type="match status" value="2"/>
</dbReference>
<reference evidence="20" key="1">
    <citation type="submission" date="2016-10" db="EMBL/GenBank/DDBJ databases">
        <authorList>
            <person name="de Groot N.N."/>
        </authorList>
    </citation>
    <scope>NUCLEOTIDE SEQUENCE [LARGE SCALE GENOMIC DNA]</scope>
    <source>
        <strain evidence="20">DSM 12489</strain>
    </source>
</reference>
<feature type="domain" description="Ribonucleotide reductase large subunit N-terminal" evidence="16">
    <location>
        <begin position="93"/>
        <end position="145"/>
    </location>
</feature>
<keyword evidence="7 14" id="KW-0547">Nucleotide-binding</keyword>
<feature type="compositionally biased region" description="Basic and acidic residues" evidence="15">
    <location>
        <begin position="855"/>
        <end position="865"/>
    </location>
</feature>
<keyword evidence="21" id="KW-1185">Reference proteome</keyword>
<dbReference type="GO" id="GO:0005524">
    <property type="term" value="F:ATP binding"/>
    <property type="evidence" value="ECO:0007669"/>
    <property type="project" value="InterPro"/>
</dbReference>
<comment type="cofactor">
    <cofactor evidence="1 14">
        <name>adenosylcob(III)alamin</name>
        <dbReference type="ChEBI" id="CHEBI:18408"/>
    </cofactor>
</comment>
<proteinExistence type="inferred from homology"/>
<evidence type="ECO:0000256" key="3">
    <source>
        <dbReference type="ARBA" id="ARBA00012274"/>
    </source>
</evidence>
<feature type="compositionally biased region" description="Polar residues" evidence="15">
    <location>
        <begin position="866"/>
        <end position="876"/>
    </location>
</feature>
<feature type="domain" description="TSCPD" evidence="18">
    <location>
        <begin position="893"/>
        <end position="999"/>
    </location>
</feature>
<keyword evidence="10" id="KW-1015">Disulfide bond</keyword>
<dbReference type="GO" id="GO:0009263">
    <property type="term" value="P:deoxyribonucleotide biosynthetic process"/>
    <property type="evidence" value="ECO:0007669"/>
    <property type="project" value="UniProtKB-KW"/>
</dbReference>
<feature type="domain" description="Ribonucleotide reductase large subunit C-terminal" evidence="17">
    <location>
        <begin position="201"/>
        <end position="299"/>
    </location>
</feature>
<keyword evidence="5 14" id="KW-0846">Cobalamin</keyword>
<evidence type="ECO:0000313" key="20">
    <source>
        <dbReference type="EMBL" id="SDW41895.1"/>
    </source>
</evidence>
<evidence type="ECO:0000256" key="10">
    <source>
        <dbReference type="ARBA" id="ARBA00023157"/>
    </source>
</evidence>
<evidence type="ECO:0000256" key="4">
    <source>
        <dbReference type="ARBA" id="ARBA00014409"/>
    </source>
</evidence>
<dbReference type="InterPro" id="IPR024434">
    <property type="entry name" value="TSCPD_dom"/>
</dbReference>
<keyword evidence="8 14" id="KW-0560">Oxidoreductase</keyword>
<dbReference type="GO" id="GO:0004748">
    <property type="term" value="F:ribonucleoside-diphosphate reductase activity, thioredoxin disulfide as acceptor"/>
    <property type="evidence" value="ECO:0007669"/>
    <property type="project" value="UniProtKB-EC"/>
</dbReference>
<reference evidence="19" key="3">
    <citation type="submission" date="2023-02" db="EMBL/GenBank/DDBJ databases">
        <title>Proposal of a novel subspecies: Alicyclobacillus hesperidum subspecies aegle.</title>
        <authorList>
            <person name="Goto K."/>
            <person name="Fujii T."/>
            <person name="Yasui K."/>
            <person name="Mochida K."/>
            <person name="Kato-Tanaka Y."/>
            <person name="Morohoshi S."/>
            <person name="An S.Y."/>
            <person name="Kasai H."/>
            <person name="Yokota A."/>
        </authorList>
    </citation>
    <scope>NUCLEOTIDE SEQUENCE</scope>
    <source>
        <strain evidence="19">DSM 12766</strain>
    </source>
</reference>
<evidence type="ECO:0000313" key="21">
    <source>
        <dbReference type="Proteomes" id="UP000182589"/>
    </source>
</evidence>
<name>A0A1H2TDX0_9BACL</name>
<evidence type="ECO:0000256" key="13">
    <source>
        <dbReference type="ARBA" id="ARBA00047754"/>
    </source>
</evidence>
<dbReference type="RefSeq" id="WP_006446754.1">
    <property type="nucleotide sequence ID" value="NZ_BSRA01000007.1"/>
</dbReference>
<dbReference type="STRING" id="89784.SAMN04489725_105183"/>
<dbReference type="PRINTS" id="PR01183">
    <property type="entry name" value="RIBORDTASEM1"/>
</dbReference>
<dbReference type="CDD" id="cd02888">
    <property type="entry name" value="RNR_II_dimer"/>
    <property type="match status" value="1"/>
</dbReference>
<evidence type="ECO:0000256" key="1">
    <source>
        <dbReference type="ARBA" id="ARBA00001922"/>
    </source>
</evidence>
<dbReference type="GO" id="GO:0071897">
    <property type="term" value="P:DNA biosynthetic process"/>
    <property type="evidence" value="ECO:0007669"/>
    <property type="project" value="UniProtKB-KW"/>
</dbReference>
<comment type="function">
    <text evidence="12 14">Catalyzes the reduction of ribonucleotides to deoxyribonucleotides. May function to provide a pool of deoxyribonucleotide precursors for DNA repair during oxygen limitation and/or for immediate growth after restoration of oxygen.</text>
</comment>
<protein>
    <recommendedName>
        <fullName evidence="4 14">Vitamin B12-dependent ribonucleotide reductase</fullName>
        <ecNumber evidence="3 14">1.17.4.1</ecNumber>
    </recommendedName>
</protein>
<dbReference type="Pfam" id="PF12637">
    <property type="entry name" value="TSCPD"/>
    <property type="match status" value="1"/>
</dbReference>
<dbReference type="Proteomes" id="UP000182589">
    <property type="component" value="Unassembled WGS sequence"/>
</dbReference>
<sequence>MSNATETPMLQFTEDDYLGPTGEKILADRYLQKDVRKDSLVVGSLVVAVLDTKRAYHELARVVAIDSEASQVTVELRDGVQETLPLHQVDVLLETTPREMWRRVARGAAAVTNDPARWEEAFYQLQNRWRYVPGGRINASMGTGMQTTSYNCFVIPSVGPTLRDYAESFGQTLEIQARSGGVGMNLSRIPPQGTLVPVSSASRKSELCLVLDVWHGDVFDFLEADYPNSTKVIRISQAFLRAVEEDADWTFQFPDTSVENYDELWDGRIENWIAAGRPVIESGTVSARELYDRILQSDVKVLPEVVGVVLYPGDQRSTIASTLGDMWECMREGKRVSVILSSLRPRYSYVRGVNGRSSGAYSWGQLYDKGNQVFGDGFGPVGVGEIMSVGCQLTLQGGSRRGALMLILNDRHADILRFIRAKQVDGVITGANISVGISERFMQAKAADEPWQIGFVTGETAQTFDGDFETWLADGKPFAATQTLSARELWDELCLSAWKSAEPGVVFLGRANRMSNSWYFNPLVATNPCGEQPLPANGICNLGAVVLARFANGFRDSGVRTEFQDKDRESYVRSCLRKHFSESEAEFLLHHIRWEELEQTTRSGIRFQDAVIDATYYPFEENRINQMSERRVGLGIMGLHDLMLYCGVRYGSEEAVKLIDAVLGLMAEWAYLESVELAKENGPFPKFDAELYLQSGFMQQMAALRPHVVEAIRRYGVRNVTTMTIAPTGTTGTMVGCSTGCEPYYAWTYFRNSRLGMFEEHASIVDEYFQTHHGEKELPAYFVTAMELTPEEHVRVQGALQKWIDSSISKTCNAPNSYTVEDTKQLYDLAYELGCKGITIYRDGSRSEQVLSLKADEEHATEENHVQSGREQSSTPEPVAALAAMAGYVKRKRPDVLYGATYRKETPLGKAFITINDDPDTHVATEVFVNIGKAGSDVYAANEALGRAITLYLRDSNNPHREAELVKHFSGIGGSNAVGFGDRRITSVPDAIAKALIEHAETFPMRQLAYHEWASGQETVTTEQVQPERVELRSYSIAKDWCPECHQHTLIRTGGCYECEACGYSKC</sequence>
<evidence type="ECO:0000256" key="2">
    <source>
        <dbReference type="ARBA" id="ARBA00007405"/>
    </source>
</evidence>
<comment type="similarity">
    <text evidence="2 14">Belongs to the ribonucleoside diphosphate reductase class-2 family.</text>
</comment>
<dbReference type="InterPro" id="IPR050862">
    <property type="entry name" value="RdRp_reductase_class-2"/>
</dbReference>
<dbReference type="EMBL" id="FNOJ01000005">
    <property type="protein sequence ID" value="SDW41895.1"/>
    <property type="molecule type" value="Genomic_DNA"/>
</dbReference>
<reference evidence="21" key="2">
    <citation type="submission" date="2016-10" db="EMBL/GenBank/DDBJ databases">
        <authorList>
            <person name="Varghese N."/>
        </authorList>
    </citation>
    <scope>NUCLEOTIDE SEQUENCE [LARGE SCALE GENOMIC DNA]</scope>
    <source>
        <strain evidence="21">DSM 12489</strain>
    </source>
</reference>
<evidence type="ECO:0000256" key="12">
    <source>
        <dbReference type="ARBA" id="ARBA00025437"/>
    </source>
</evidence>
<evidence type="ECO:0000259" key="18">
    <source>
        <dbReference type="Pfam" id="PF12637"/>
    </source>
</evidence>
<dbReference type="PANTHER" id="PTHR43371">
    <property type="entry name" value="VITAMIN B12-DEPENDENT RIBONUCLEOTIDE REDUCTASE"/>
    <property type="match status" value="1"/>
</dbReference>
<feature type="domain" description="Ribonucleotide reductase large subunit C-terminal" evidence="17">
    <location>
        <begin position="376"/>
        <end position="841"/>
    </location>
</feature>
<dbReference type="Proteomes" id="UP001157137">
    <property type="component" value="Unassembled WGS sequence"/>
</dbReference>
<evidence type="ECO:0000256" key="7">
    <source>
        <dbReference type="ARBA" id="ARBA00022741"/>
    </source>
</evidence>